<evidence type="ECO:0000313" key="2">
    <source>
        <dbReference type="EMBL" id="RKK26019.1"/>
    </source>
</evidence>
<protein>
    <submittedName>
        <fullName evidence="2">Uncharacterized protein</fullName>
    </submittedName>
</protein>
<comment type="caution">
    <text evidence="2">The sequence shown here is derived from an EMBL/GenBank/DDBJ whole genome shotgun (WGS) entry which is preliminary data.</text>
</comment>
<organism evidence="2 3">
    <name type="scientific">Fusarium oxysporum f. sp. cepae</name>
    <dbReference type="NCBI Taxonomy" id="396571"/>
    <lineage>
        <taxon>Eukaryota</taxon>
        <taxon>Fungi</taxon>
        <taxon>Dikarya</taxon>
        <taxon>Ascomycota</taxon>
        <taxon>Pezizomycotina</taxon>
        <taxon>Sordariomycetes</taxon>
        <taxon>Hypocreomycetidae</taxon>
        <taxon>Hypocreales</taxon>
        <taxon>Nectriaceae</taxon>
        <taxon>Fusarium</taxon>
        <taxon>Fusarium oxysporum species complex</taxon>
    </lineage>
</organism>
<evidence type="ECO:0000256" key="1">
    <source>
        <dbReference type="SAM" id="MobiDB-lite"/>
    </source>
</evidence>
<gene>
    <name evidence="2" type="ORF">BFJ65_g3919</name>
</gene>
<dbReference type="Proteomes" id="UP000270866">
    <property type="component" value="Chromosome 4"/>
</dbReference>
<sequence length="326" mass="36506">MAQKNYLECSPRRRPFEESSGQRYPGQVPTAEELEQPGVRRRHISAYIAFIRPEISHIISEYGRAAIKRVCQELYATGVRATPSPWFGLMCERTMWRLCFDPLGDDAPEWPWAHVMYPSVLAQGEQPNGTYERYCQQRRTQDEGIARVNEQLKAQAEAAAAAAARAADPNNKFIVTSQAPLQNVGDPLPADTDSNMRNAIWNLTVSKPFDECNAVGPFEVEPNVPLEWYVAKDLAAINELLPPSVVVKMNATKKRVFVTIVESAQVNPMVSVRQILLDVWEIVQSWAVMINGLAEGEMKTLLQHFQGVKEGGGLSWSDQVPLPSQQ</sequence>
<proteinExistence type="predicted"/>
<dbReference type="EMBL" id="MRCU01000002">
    <property type="protein sequence ID" value="RKK26019.1"/>
    <property type="molecule type" value="Genomic_DNA"/>
</dbReference>
<evidence type="ECO:0000313" key="3">
    <source>
        <dbReference type="Proteomes" id="UP000270866"/>
    </source>
</evidence>
<reference evidence="2 3" key="1">
    <citation type="journal article" date="2018" name="Sci. Rep.">
        <title>Characterisation of pathogen-specific regions and novel effector candidates in Fusarium oxysporum f. sp. cepae.</title>
        <authorList>
            <person name="Armitage A.D."/>
            <person name="Taylor A."/>
            <person name="Sobczyk M.K."/>
            <person name="Baxter L."/>
            <person name="Greenfield B.P."/>
            <person name="Bates H.J."/>
            <person name="Wilson F."/>
            <person name="Jackson A.C."/>
            <person name="Ott S."/>
            <person name="Harrison R.J."/>
            <person name="Clarkson J.P."/>
        </authorList>
    </citation>
    <scope>NUCLEOTIDE SEQUENCE [LARGE SCALE GENOMIC DNA]</scope>
    <source>
        <strain evidence="2 3">FoC_Fus2</strain>
    </source>
</reference>
<feature type="region of interest" description="Disordered" evidence="1">
    <location>
        <begin position="14"/>
        <end position="35"/>
    </location>
</feature>
<dbReference type="AlphaFoldDB" id="A0A3L6P1G5"/>
<name>A0A3L6P1G5_FUSOX</name>
<accession>A0A3L6P1G5</accession>